<sequence>MLGMADKAHLWLSAHLSPSGDGKTPGTPGSPLKDEAHGWLPDRKKVELVVTRRFPALCAEPADLDDLVGEFYKILLNSLQPCLGRKAEVPNFGALYWMYANALHKAASRRNNLLSTAVGDTGEELGVGDDLEVSPCATHAAERKCYLGETLGLARADSKLLRLYELSRPQATMLLELALLGKINVSAWAELLQKQSAKPLSRNACNVILTKQTAMAVFRFLVLLHDVEQEYETCVQEVAWGHTPEVLLPPMPPGCDHRTGWKCFALAYFTPGIRGDKAATEEAIRCFGVSPQTYRAARGGVSLWVLKVLSRQASASVVAEYRSTFAMILNLPNHELPTP</sequence>
<dbReference type="Proteomes" id="UP000011682">
    <property type="component" value="Unassembled WGS sequence"/>
</dbReference>
<dbReference type="RefSeq" id="WP_002643362.1">
    <property type="nucleotide sequence ID" value="NZ_ANAH02000021.1"/>
</dbReference>
<gene>
    <name evidence="2" type="ORF">D187_003574</name>
</gene>
<evidence type="ECO:0000313" key="2">
    <source>
        <dbReference type="EMBL" id="EPX58859.1"/>
    </source>
</evidence>
<evidence type="ECO:0000256" key="1">
    <source>
        <dbReference type="SAM" id="MobiDB-lite"/>
    </source>
</evidence>
<comment type="caution">
    <text evidence="2">The sequence shown here is derived from an EMBL/GenBank/DDBJ whole genome shotgun (WGS) entry which is preliminary data.</text>
</comment>
<protein>
    <submittedName>
        <fullName evidence="2">Uncharacterized protein</fullName>
    </submittedName>
</protein>
<proteinExistence type="predicted"/>
<accession>S9QBZ9</accession>
<name>S9QBZ9_CYSF2</name>
<evidence type="ECO:0000313" key="3">
    <source>
        <dbReference type="Proteomes" id="UP000011682"/>
    </source>
</evidence>
<dbReference type="AlphaFoldDB" id="S9QBZ9"/>
<feature type="region of interest" description="Disordered" evidence="1">
    <location>
        <begin position="16"/>
        <end position="37"/>
    </location>
</feature>
<reference evidence="2" key="1">
    <citation type="submission" date="2013-05" db="EMBL/GenBank/DDBJ databases">
        <title>Genome assembly of Cystobacter fuscus DSM 2262.</title>
        <authorList>
            <person name="Sharma G."/>
            <person name="Khatri I."/>
            <person name="Kaur C."/>
            <person name="Mayilraj S."/>
            <person name="Subramanian S."/>
        </authorList>
    </citation>
    <scope>NUCLEOTIDE SEQUENCE [LARGE SCALE GENOMIC DNA]</scope>
    <source>
        <strain evidence="2">DSM 2262</strain>
    </source>
</reference>
<organism evidence="2 3">
    <name type="scientific">Cystobacter fuscus (strain ATCC 25194 / DSM 2262 / NBRC 100088 / M29)</name>
    <dbReference type="NCBI Taxonomy" id="1242864"/>
    <lineage>
        <taxon>Bacteria</taxon>
        <taxon>Pseudomonadati</taxon>
        <taxon>Myxococcota</taxon>
        <taxon>Myxococcia</taxon>
        <taxon>Myxococcales</taxon>
        <taxon>Cystobacterineae</taxon>
        <taxon>Archangiaceae</taxon>
        <taxon>Cystobacter</taxon>
    </lineage>
</organism>
<dbReference type="EMBL" id="ANAH02000021">
    <property type="protein sequence ID" value="EPX58859.1"/>
    <property type="molecule type" value="Genomic_DNA"/>
</dbReference>
<keyword evidence="3" id="KW-1185">Reference proteome</keyword>